<dbReference type="EMBL" id="PGOL01002114">
    <property type="protein sequence ID" value="PKI50458.1"/>
    <property type="molecule type" value="Genomic_DNA"/>
</dbReference>
<dbReference type="PROSITE" id="PS51375">
    <property type="entry name" value="PPR"/>
    <property type="match status" value="4"/>
</dbReference>
<evidence type="ECO:0000313" key="4">
    <source>
        <dbReference type="EMBL" id="OWM74538.1"/>
    </source>
</evidence>
<dbReference type="PANTHER" id="PTHR47936:SF1">
    <property type="entry name" value="PENTATRICOPEPTIDE REPEAT-CONTAINING PROTEIN GUN1, CHLOROPLASTIC"/>
    <property type="match status" value="1"/>
</dbReference>
<reference evidence="6" key="1">
    <citation type="journal article" date="2017" name="Plant J.">
        <title>The pomegranate (Punica granatum L.) genome and the genomics of punicalagin biosynthesis.</title>
        <authorList>
            <person name="Qin G."/>
            <person name="Xu C."/>
            <person name="Ming R."/>
            <person name="Tang H."/>
            <person name="Guyot R."/>
            <person name="Kramer E.M."/>
            <person name="Hu Y."/>
            <person name="Yi X."/>
            <person name="Qi Y."/>
            <person name="Xu X."/>
            <person name="Gao Z."/>
            <person name="Pan H."/>
            <person name="Jian J."/>
            <person name="Tian Y."/>
            <person name="Yue Z."/>
            <person name="Xu Y."/>
        </authorList>
    </citation>
    <scope>NUCLEOTIDE SEQUENCE [LARGE SCALE GENOMIC DNA]</scope>
    <source>
        <strain evidence="6">cv. Dabenzi</strain>
    </source>
</reference>
<sequence length="407" mass="45070">MSYTRHLRRLSTSAAAAATAANTTSAAAPSSSVSISKAKSKLQSEFDPDKALEIYTSVSKHDSSPATSRYVQGLAVRRLAKSRRFSDIEALMESHKSDPRIRDEPYLSTLIRSYGCAGMFDHALRTFSEMEQLGTPRSVVSFNALLTACNACKLFDKVPDLFNEMSSTYNIVPDKVSYGILIKSYCEAGSPEKGMGVLREMEEKGVEVTAVTFTTILDALYKSGRSAEAERLWVDMVSKGCELDAAVYNVRLMNAQDTGPESVKKIIEEMNEKGVKPDTVSYNCLVTSYCKAGMMEDAKKVYEGLRGNGCKPNAATFRTLVHYRCEKGQYKRAYWVFKESVRADKIPDFMTLRRLEEGLVEKKYMEEAKGLLRTVKKKFPSSSLNAWKEVEESLGLASAAAACDTAL</sequence>
<dbReference type="STRING" id="22663.A0A218WPZ1"/>
<dbReference type="Proteomes" id="UP000233551">
    <property type="component" value="Unassembled WGS sequence"/>
</dbReference>
<reference evidence="4" key="2">
    <citation type="submission" date="2017-06" db="EMBL/GenBank/DDBJ databases">
        <title>The pomegranate genome and the genomics of punicalagin biosynthesis.</title>
        <authorList>
            <person name="Xu C."/>
        </authorList>
    </citation>
    <scope>NUCLEOTIDE SEQUENCE [LARGE SCALE GENOMIC DNA]</scope>
    <source>
        <tissue evidence="4">Fresh leaf</tissue>
    </source>
</reference>
<comment type="similarity">
    <text evidence="1">Belongs to the PPR family. P subfamily.</text>
</comment>
<dbReference type="Pfam" id="PF13041">
    <property type="entry name" value="PPR_2"/>
    <property type="match status" value="2"/>
</dbReference>
<keyword evidence="7" id="KW-1185">Reference proteome</keyword>
<organism evidence="4 6">
    <name type="scientific">Punica granatum</name>
    <name type="common">Pomegranate</name>
    <dbReference type="NCBI Taxonomy" id="22663"/>
    <lineage>
        <taxon>Eukaryota</taxon>
        <taxon>Viridiplantae</taxon>
        <taxon>Streptophyta</taxon>
        <taxon>Embryophyta</taxon>
        <taxon>Tracheophyta</taxon>
        <taxon>Spermatophyta</taxon>
        <taxon>Magnoliopsida</taxon>
        <taxon>eudicotyledons</taxon>
        <taxon>Gunneridae</taxon>
        <taxon>Pentapetalae</taxon>
        <taxon>rosids</taxon>
        <taxon>malvids</taxon>
        <taxon>Myrtales</taxon>
        <taxon>Lythraceae</taxon>
        <taxon>Punica</taxon>
    </lineage>
</organism>
<dbReference type="InterPro" id="IPR002885">
    <property type="entry name" value="PPR_rpt"/>
</dbReference>
<dbReference type="OrthoDB" id="185373at2759"/>
<dbReference type="InterPro" id="IPR011990">
    <property type="entry name" value="TPR-like_helical_dom_sf"/>
</dbReference>
<dbReference type="AlphaFoldDB" id="A0A218WPZ1"/>
<dbReference type="EMBL" id="MTKT01003711">
    <property type="protein sequence ID" value="OWM74538.1"/>
    <property type="molecule type" value="Genomic_DNA"/>
</dbReference>
<dbReference type="PANTHER" id="PTHR47936">
    <property type="entry name" value="PPR_LONG DOMAIN-CONTAINING PROTEIN"/>
    <property type="match status" value="1"/>
</dbReference>
<evidence type="ECO:0000313" key="6">
    <source>
        <dbReference type="Proteomes" id="UP000197138"/>
    </source>
</evidence>
<dbReference type="GeneID" id="116210051"/>
<dbReference type="GO" id="GO:0009507">
    <property type="term" value="C:chloroplast"/>
    <property type="evidence" value="ECO:0007669"/>
    <property type="project" value="TreeGrafter"/>
</dbReference>
<dbReference type="GO" id="GO:0031930">
    <property type="term" value="P:mitochondria-nucleus signaling pathway"/>
    <property type="evidence" value="ECO:0007669"/>
    <property type="project" value="TreeGrafter"/>
</dbReference>
<feature type="repeat" description="PPR" evidence="3">
    <location>
        <begin position="174"/>
        <end position="208"/>
    </location>
</feature>
<feature type="repeat" description="PPR" evidence="3">
    <location>
        <begin position="209"/>
        <end position="243"/>
    </location>
</feature>
<dbReference type="NCBIfam" id="TIGR00756">
    <property type="entry name" value="PPR"/>
    <property type="match status" value="5"/>
</dbReference>
<proteinExistence type="inferred from homology"/>
<evidence type="ECO:0000256" key="3">
    <source>
        <dbReference type="PROSITE-ProRule" id="PRU00708"/>
    </source>
</evidence>
<keyword evidence="2" id="KW-0677">Repeat</keyword>
<name>A0A218WPZ1_PUNGR</name>
<dbReference type="Gene3D" id="1.25.40.10">
    <property type="entry name" value="Tetratricopeptide repeat domain"/>
    <property type="match status" value="3"/>
</dbReference>
<evidence type="ECO:0000313" key="5">
    <source>
        <dbReference type="EMBL" id="PKI50458.1"/>
    </source>
</evidence>
<feature type="repeat" description="PPR" evidence="3">
    <location>
        <begin position="278"/>
        <end position="312"/>
    </location>
</feature>
<evidence type="ECO:0000256" key="1">
    <source>
        <dbReference type="ARBA" id="ARBA00007626"/>
    </source>
</evidence>
<accession>A0A218WPZ1</accession>
<reference evidence="5 7" key="3">
    <citation type="submission" date="2017-11" db="EMBL/GenBank/DDBJ databases">
        <title>De-novo sequencing of pomegranate (Punica granatum L.) genome.</title>
        <authorList>
            <person name="Akparov Z."/>
            <person name="Amiraslanov A."/>
            <person name="Hajiyeva S."/>
            <person name="Abbasov M."/>
            <person name="Kaur K."/>
            <person name="Hamwieh A."/>
            <person name="Solovyev V."/>
            <person name="Salamov A."/>
            <person name="Braich B."/>
            <person name="Kosarev P."/>
            <person name="Mahmoud A."/>
            <person name="Hajiyev E."/>
            <person name="Babayeva S."/>
            <person name="Izzatullayeva V."/>
            <person name="Mammadov A."/>
            <person name="Mammadov A."/>
            <person name="Sharifova S."/>
            <person name="Ojaghi J."/>
            <person name="Eynullazada K."/>
            <person name="Bayramov B."/>
            <person name="Abdulazimova A."/>
            <person name="Shahmuradov I."/>
        </authorList>
    </citation>
    <scope>NUCLEOTIDE SEQUENCE [LARGE SCALE GENOMIC DNA]</scope>
    <source>
        <strain evidence="5">AG2017</strain>
        <strain evidence="7">cv. AG2017</strain>
        <tissue evidence="5">Leaf</tissue>
    </source>
</reference>
<dbReference type="Pfam" id="PF01535">
    <property type="entry name" value="PPR"/>
    <property type="match status" value="2"/>
</dbReference>
<dbReference type="Proteomes" id="UP000197138">
    <property type="component" value="Unassembled WGS sequence"/>
</dbReference>
<evidence type="ECO:0000313" key="7">
    <source>
        <dbReference type="Proteomes" id="UP000233551"/>
    </source>
</evidence>
<comment type="caution">
    <text evidence="4">The sequence shown here is derived from an EMBL/GenBank/DDBJ whole genome shotgun (WGS) entry which is preliminary data.</text>
</comment>
<dbReference type="GO" id="GO:0010019">
    <property type="term" value="P:chloroplast-nucleus signaling pathway"/>
    <property type="evidence" value="ECO:0007669"/>
    <property type="project" value="TreeGrafter"/>
</dbReference>
<gene>
    <name evidence="4" type="ORF">CDL15_Pgr005117</name>
    <name evidence="5" type="ORF">CRG98_029141</name>
</gene>
<evidence type="ECO:0000256" key="2">
    <source>
        <dbReference type="ARBA" id="ARBA00022737"/>
    </source>
</evidence>
<protein>
    <submittedName>
        <fullName evidence="4">Uncharacterized protein</fullName>
    </submittedName>
</protein>
<feature type="repeat" description="PPR" evidence="3">
    <location>
        <begin position="103"/>
        <end position="137"/>
    </location>
</feature>